<dbReference type="InterPro" id="IPR004320">
    <property type="entry name" value="BPS1_pln"/>
</dbReference>
<dbReference type="PANTHER" id="PTHR33070">
    <property type="entry name" value="OS06G0725500 PROTEIN"/>
    <property type="match status" value="1"/>
</dbReference>
<accession>A0A835IRW0</accession>
<gene>
    <name evidence="1" type="ORF">IFM89_030301</name>
</gene>
<dbReference type="Pfam" id="PF03087">
    <property type="entry name" value="BPS1"/>
    <property type="match status" value="1"/>
</dbReference>
<proteinExistence type="predicted"/>
<dbReference type="GO" id="GO:0048367">
    <property type="term" value="P:shoot system development"/>
    <property type="evidence" value="ECO:0007669"/>
    <property type="project" value="InterPro"/>
</dbReference>
<dbReference type="OrthoDB" id="1701699at2759"/>
<dbReference type="GO" id="GO:0048364">
    <property type="term" value="P:root development"/>
    <property type="evidence" value="ECO:0007669"/>
    <property type="project" value="InterPro"/>
</dbReference>
<dbReference type="AlphaFoldDB" id="A0A835IRW0"/>
<protein>
    <submittedName>
        <fullName evidence="1">Uncharacterized protein</fullName>
    </submittedName>
</protein>
<dbReference type="PANTHER" id="PTHR33070:SF129">
    <property type="entry name" value="DUF241 DOMAIN PROTEIN"/>
    <property type="match status" value="1"/>
</dbReference>
<keyword evidence="2" id="KW-1185">Reference proteome</keyword>
<organism evidence="1 2">
    <name type="scientific">Coptis chinensis</name>
    <dbReference type="NCBI Taxonomy" id="261450"/>
    <lineage>
        <taxon>Eukaryota</taxon>
        <taxon>Viridiplantae</taxon>
        <taxon>Streptophyta</taxon>
        <taxon>Embryophyta</taxon>
        <taxon>Tracheophyta</taxon>
        <taxon>Spermatophyta</taxon>
        <taxon>Magnoliopsida</taxon>
        <taxon>Ranunculales</taxon>
        <taxon>Ranunculaceae</taxon>
        <taxon>Coptidoideae</taxon>
        <taxon>Coptis</taxon>
    </lineage>
</organism>
<sequence length="157" mass="17657">MSKVTCSRLGANTFFAFKKKNGFLPFERQNIPSRSHPLTLDVEEQLCRLKSSGATSSSFSLTCHNLSGLSTLYDSMEHLLQSSLAQQKISSERSNTCINEVVDGSLRLLEICNTARDAFSQTKECVRDLQSSLRRKDEIGLVTEVQLFKYIGSLERR</sequence>
<name>A0A835IRW0_9MAGN</name>
<comment type="caution">
    <text evidence="1">The sequence shown here is derived from an EMBL/GenBank/DDBJ whole genome shotgun (WGS) entry which is preliminary data.</text>
</comment>
<evidence type="ECO:0000313" key="2">
    <source>
        <dbReference type="Proteomes" id="UP000631114"/>
    </source>
</evidence>
<evidence type="ECO:0000313" key="1">
    <source>
        <dbReference type="EMBL" id="KAF9622259.1"/>
    </source>
</evidence>
<reference evidence="1 2" key="1">
    <citation type="submission" date="2020-10" db="EMBL/GenBank/DDBJ databases">
        <title>The Coptis chinensis genome and diversification of protoberbering-type alkaloids.</title>
        <authorList>
            <person name="Wang B."/>
            <person name="Shu S."/>
            <person name="Song C."/>
            <person name="Liu Y."/>
        </authorList>
    </citation>
    <scope>NUCLEOTIDE SEQUENCE [LARGE SCALE GENOMIC DNA]</scope>
    <source>
        <strain evidence="1">HL-2020</strain>
        <tissue evidence="1">Leaf</tissue>
    </source>
</reference>
<dbReference type="EMBL" id="JADFTS010000002">
    <property type="protein sequence ID" value="KAF9622259.1"/>
    <property type="molecule type" value="Genomic_DNA"/>
</dbReference>
<dbReference type="Proteomes" id="UP000631114">
    <property type="component" value="Unassembled WGS sequence"/>
</dbReference>